<proteinExistence type="predicted"/>
<gene>
    <name evidence="4" type="ORF">INR99_00520</name>
</gene>
<dbReference type="SUPFAM" id="SSF56801">
    <property type="entry name" value="Acetyl-CoA synthetase-like"/>
    <property type="match status" value="1"/>
</dbReference>
<dbReference type="Pfam" id="PF00501">
    <property type="entry name" value="AMP-binding"/>
    <property type="match status" value="1"/>
</dbReference>
<dbReference type="Gene3D" id="3.10.129.10">
    <property type="entry name" value="Hotdog Thioesterase"/>
    <property type="match status" value="1"/>
</dbReference>
<evidence type="ECO:0000313" key="5">
    <source>
        <dbReference type="Proteomes" id="UP000604481"/>
    </source>
</evidence>
<dbReference type="InterPro" id="IPR000873">
    <property type="entry name" value="AMP-dep_synth/lig_dom"/>
</dbReference>
<dbReference type="InterPro" id="IPR029069">
    <property type="entry name" value="HotDog_dom_sf"/>
</dbReference>
<dbReference type="GO" id="GO:0016878">
    <property type="term" value="F:acid-thiol ligase activity"/>
    <property type="evidence" value="ECO:0007669"/>
    <property type="project" value="UniProtKB-ARBA"/>
</dbReference>
<organism evidence="4 5">
    <name type="scientific">Chitinilyticum piscinae</name>
    <dbReference type="NCBI Taxonomy" id="2866724"/>
    <lineage>
        <taxon>Bacteria</taxon>
        <taxon>Pseudomonadati</taxon>
        <taxon>Pseudomonadota</taxon>
        <taxon>Betaproteobacteria</taxon>
        <taxon>Neisseriales</taxon>
        <taxon>Chitinibacteraceae</taxon>
        <taxon>Chitinilyticum</taxon>
    </lineage>
</organism>
<dbReference type="InterPro" id="IPR045851">
    <property type="entry name" value="AMP-bd_C_sf"/>
</dbReference>
<evidence type="ECO:0000259" key="1">
    <source>
        <dbReference type="Pfam" id="PF00501"/>
    </source>
</evidence>
<accession>A0A8J7FY42</accession>
<feature type="domain" description="AMP-dependent synthetase/ligase" evidence="1">
    <location>
        <begin position="110"/>
        <end position="284"/>
    </location>
</feature>
<dbReference type="AlphaFoldDB" id="A0A8J7FY42"/>
<dbReference type="InterPro" id="IPR054545">
    <property type="entry name" value="ApeI-like"/>
</dbReference>
<dbReference type="Gene3D" id="3.30.300.30">
    <property type="match status" value="1"/>
</dbReference>
<dbReference type="Pfam" id="PF13193">
    <property type="entry name" value="AMP-binding_C"/>
    <property type="match status" value="1"/>
</dbReference>
<dbReference type="SUPFAM" id="SSF54637">
    <property type="entry name" value="Thioesterase/thiol ester dehydrase-isomerase"/>
    <property type="match status" value="1"/>
</dbReference>
<dbReference type="InterPro" id="IPR042099">
    <property type="entry name" value="ANL_N_sf"/>
</dbReference>
<dbReference type="InterPro" id="IPR025110">
    <property type="entry name" value="AMP-bd_C"/>
</dbReference>
<dbReference type="Pfam" id="PF22818">
    <property type="entry name" value="ApeI-like"/>
    <property type="match status" value="1"/>
</dbReference>
<dbReference type="EMBL" id="JADFUA010000001">
    <property type="protein sequence ID" value="MBE9607823.1"/>
    <property type="molecule type" value="Genomic_DNA"/>
</dbReference>
<dbReference type="PANTHER" id="PTHR43767:SF1">
    <property type="entry name" value="NONRIBOSOMAL PEPTIDE SYNTHASE PES1 (EUROFUNG)-RELATED"/>
    <property type="match status" value="1"/>
</dbReference>
<dbReference type="RefSeq" id="WP_194114336.1">
    <property type="nucleotide sequence ID" value="NZ_JADFUA010000001.1"/>
</dbReference>
<feature type="domain" description="AMP-binding enzyme C-terminal" evidence="2">
    <location>
        <begin position="345"/>
        <end position="427"/>
    </location>
</feature>
<feature type="domain" description="ApeI dehydratase-like" evidence="3">
    <location>
        <begin position="453"/>
        <end position="547"/>
    </location>
</feature>
<dbReference type="Gene3D" id="3.40.50.12780">
    <property type="entry name" value="N-terminal domain of ligase-like"/>
    <property type="match status" value="1"/>
</dbReference>
<dbReference type="PANTHER" id="PTHR43767">
    <property type="entry name" value="LONG-CHAIN-FATTY-ACID--COA LIGASE"/>
    <property type="match status" value="1"/>
</dbReference>
<sequence length="553" mass="60245">MGWSDALHGDGVMACTPTGLVTRERFAAEVGRLAAHLREEAASDLALFATDAYWFAVGLCAGWLAGKTLHIPGDVLQLRATGCACLLGDSDLAELRIDQLASSTSAAVPALQMPDASAQLVIYTSGSTGQPKPIRKSLAQLLAEAATLERLFGAELGDALVLATVSHQHLYGLLFRIIWPLHAGRPFMCETAFFPEQLFAHTLRTTRALWVGSPAHYQRFGDSLDWAAVRPRLAALFSSAGALPPVVAGHLQQQAGLPVYEIFGSSETGGVAWRQQPGRWQALPGVELRQDDRGALALRSPHLDHMDWVVMDDAVRFAPDGGFELLGRLDRIVKIEGKRIALAGVEQALLSLSQVKDAAALALNDANRQQVAAVLVLDSAGQQALQQLGRRAYGRQLQQLLADKLEPLAIPRRWRFVAALPQNSQGKVVRAALEQLFAPPRLPELRELAQVDGKLVLQLYVPADTVYFAGHFPGHPILPGVTQIHWAAQLARAHFPLGRQFRKLENIKFQQVIRPDSEVTLTLEWDGTKQRLQFAFASGHGVHSSGRLVFADE</sequence>
<reference evidence="4 5" key="1">
    <citation type="submission" date="2020-10" db="EMBL/GenBank/DDBJ databases">
        <title>The genome sequence of Chitinilyticum litopenaei 4Y14.</title>
        <authorList>
            <person name="Liu Y."/>
        </authorList>
    </citation>
    <scope>NUCLEOTIDE SEQUENCE [LARGE SCALE GENOMIC DNA]</scope>
    <source>
        <strain evidence="4 5">4Y14</strain>
    </source>
</reference>
<evidence type="ECO:0000313" key="4">
    <source>
        <dbReference type="EMBL" id="MBE9607823.1"/>
    </source>
</evidence>
<dbReference type="PROSITE" id="PS00455">
    <property type="entry name" value="AMP_BINDING"/>
    <property type="match status" value="1"/>
</dbReference>
<protein>
    <submittedName>
        <fullName evidence="4">AMP-binding protein</fullName>
    </submittedName>
</protein>
<dbReference type="InterPro" id="IPR050237">
    <property type="entry name" value="ATP-dep_AMP-bd_enzyme"/>
</dbReference>
<dbReference type="Proteomes" id="UP000604481">
    <property type="component" value="Unassembled WGS sequence"/>
</dbReference>
<comment type="caution">
    <text evidence="4">The sequence shown here is derived from an EMBL/GenBank/DDBJ whole genome shotgun (WGS) entry which is preliminary data.</text>
</comment>
<dbReference type="InterPro" id="IPR020845">
    <property type="entry name" value="AMP-binding_CS"/>
</dbReference>
<keyword evidence="5" id="KW-1185">Reference proteome</keyword>
<evidence type="ECO:0000259" key="2">
    <source>
        <dbReference type="Pfam" id="PF13193"/>
    </source>
</evidence>
<name>A0A8J7FY42_9NEIS</name>
<evidence type="ECO:0000259" key="3">
    <source>
        <dbReference type="Pfam" id="PF22818"/>
    </source>
</evidence>